<dbReference type="PANTHER" id="PTHR37172">
    <property type="entry name" value="TRANSMEMBRANE PROTEIN"/>
    <property type="match status" value="1"/>
</dbReference>
<dbReference type="PANTHER" id="PTHR37172:SF3">
    <property type="entry name" value="TRANSMEMBRANE PROTEIN"/>
    <property type="match status" value="1"/>
</dbReference>
<reference evidence="2 3" key="1">
    <citation type="submission" date="2024-04" db="EMBL/GenBank/DDBJ databases">
        <title>The reference genome of an endangered Asteraceae, Deinandra increscens subsp. villosa, native to the Central Coast of California.</title>
        <authorList>
            <person name="Guilliams M."/>
            <person name="Hasenstab-Lehman K."/>
            <person name="Meyer R."/>
            <person name="Mcevoy S."/>
        </authorList>
    </citation>
    <scope>NUCLEOTIDE SEQUENCE [LARGE SCALE GENOMIC DNA]</scope>
    <source>
        <tissue evidence="2">Leaf</tissue>
    </source>
</reference>
<evidence type="ECO:0000313" key="3">
    <source>
        <dbReference type="Proteomes" id="UP001408789"/>
    </source>
</evidence>
<evidence type="ECO:0000313" key="2">
    <source>
        <dbReference type="EMBL" id="KAK9067719.1"/>
    </source>
</evidence>
<feature type="transmembrane region" description="Helical" evidence="1">
    <location>
        <begin position="114"/>
        <end position="132"/>
    </location>
</feature>
<evidence type="ECO:0008006" key="4">
    <source>
        <dbReference type="Google" id="ProtNLM"/>
    </source>
</evidence>
<feature type="transmembrane region" description="Helical" evidence="1">
    <location>
        <begin position="73"/>
        <end position="93"/>
    </location>
</feature>
<keyword evidence="3" id="KW-1185">Reference proteome</keyword>
<proteinExistence type="predicted"/>
<keyword evidence="1" id="KW-0812">Transmembrane</keyword>
<gene>
    <name evidence="2" type="ORF">SSX86_011830</name>
</gene>
<sequence>MTSTKIINETLLLKWRTTLQLLTTTLLSLLLPLSFLLLARLTAADYLLSRNGLSAAEPPSVVFFSLLLDSIPLSPLHVLVSVLCVASLVHTLNGGRITSRTFSVSQENIVRPRLYTAWIVLCTLQVCVGLGIEGSIGAGIEGSSFGHERNLICRIVFFLGLHATTVYWWRTIVKPVVDDTMFGFEMEERWVERAVMGGSLGGLWWWKLRDEVESLVAVAEMGDGSVGVVGLMGWWLYYLVVTVGIVKVVKWLIWFGVVLLYQKVEQVRDDNDNDDDSLRVQEKV</sequence>
<accession>A0AAP0DAL0</accession>
<keyword evidence="1" id="KW-1133">Transmembrane helix</keyword>
<keyword evidence="1" id="KW-0472">Membrane</keyword>
<comment type="caution">
    <text evidence="2">The sequence shown here is derived from an EMBL/GenBank/DDBJ whole genome shotgun (WGS) entry which is preliminary data.</text>
</comment>
<evidence type="ECO:0000256" key="1">
    <source>
        <dbReference type="SAM" id="Phobius"/>
    </source>
</evidence>
<organism evidence="2 3">
    <name type="scientific">Deinandra increscens subsp. villosa</name>
    <dbReference type="NCBI Taxonomy" id="3103831"/>
    <lineage>
        <taxon>Eukaryota</taxon>
        <taxon>Viridiplantae</taxon>
        <taxon>Streptophyta</taxon>
        <taxon>Embryophyta</taxon>
        <taxon>Tracheophyta</taxon>
        <taxon>Spermatophyta</taxon>
        <taxon>Magnoliopsida</taxon>
        <taxon>eudicotyledons</taxon>
        <taxon>Gunneridae</taxon>
        <taxon>Pentapetalae</taxon>
        <taxon>asterids</taxon>
        <taxon>campanulids</taxon>
        <taxon>Asterales</taxon>
        <taxon>Asteraceae</taxon>
        <taxon>Asteroideae</taxon>
        <taxon>Heliantheae alliance</taxon>
        <taxon>Madieae</taxon>
        <taxon>Madiinae</taxon>
        <taxon>Deinandra</taxon>
    </lineage>
</organism>
<feature type="transmembrane region" description="Helical" evidence="1">
    <location>
        <begin position="152"/>
        <end position="169"/>
    </location>
</feature>
<name>A0AAP0DAL0_9ASTR</name>
<dbReference type="EMBL" id="JBCNJP010000014">
    <property type="protein sequence ID" value="KAK9067719.1"/>
    <property type="molecule type" value="Genomic_DNA"/>
</dbReference>
<feature type="transmembrane region" description="Helical" evidence="1">
    <location>
        <begin position="235"/>
        <end position="261"/>
    </location>
</feature>
<dbReference type="AlphaFoldDB" id="A0AAP0DAL0"/>
<protein>
    <recommendedName>
        <fullName evidence="4">Transmembrane protein</fullName>
    </recommendedName>
</protein>
<dbReference type="Proteomes" id="UP001408789">
    <property type="component" value="Unassembled WGS sequence"/>
</dbReference>